<dbReference type="InterPro" id="IPR007553">
    <property type="entry name" value="2-thiour_desulf"/>
</dbReference>
<dbReference type="AlphaFoldDB" id="A0A6S6QZV9"/>
<dbReference type="KEGG" id="acel:acsn021_37730"/>
<dbReference type="PANTHER" id="PTHR30087:SF1">
    <property type="entry name" value="HYPOTHETICAL CYTOSOLIC PROTEIN"/>
    <property type="match status" value="1"/>
</dbReference>
<dbReference type="PANTHER" id="PTHR30087">
    <property type="entry name" value="INNER MEMBRANE PROTEIN"/>
    <property type="match status" value="1"/>
</dbReference>
<keyword evidence="2" id="KW-1185">Reference proteome</keyword>
<accession>A0A6S6QZV9</accession>
<sequence>MNILVSACLLGVECRYNGYGVLQEDIVKLMNKHTLIPVCPEQLGGLPTPRKPVELTDGRAVTKEGLDVTEEFQKGAIETLKLARLYRCDAAILKSNSPSCGSAKIYDGTFQGVLIEGNGLTAALLKENGIKVYTEHELKELVGLK</sequence>
<gene>
    <name evidence="1" type="ORF">acsn021_37730</name>
</gene>
<dbReference type="EMBL" id="AP023367">
    <property type="protein sequence ID" value="BCJ96204.1"/>
    <property type="molecule type" value="Genomic_DNA"/>
</dbReference>
<evidence type="ECO:0000313" key="1">
    <source>
        <dbReference type="EMBL" id="BCJ96204.1"/>
    </source>
</evidence>
<dbReference type="Pfam" id="PF04463">
    <property type="entry name" value="2-thiour_desulf"/>
    <property type="match status" value="1"/>
</dbReference>
<protein>
    <submittedName>
        <fullName evidence="1">Uncharacterized protein</fullName>
    </submittedName>
</protein>
<organism evidence="1 2">
    <name type="scientific">Anaerocolumna cellulosilytica</name>
    <dbReference type="NCBI Taxonomy" id="433286"/>
    <lineage>
        <taxon>Bacteria</taxon>
        <taxon>Bacillati</taxon>
        <taxon>Bacillota</taxon>
        <taxon>Clostridia</taxon>
        <taxon>Lachnospirales</taxon>
        <taxon>Lachnospiraceae</taxon>
        <taxon>Anaerocolumna</taxon>
    </lineage>
</organism>
<proteinExistence type="predicted"/>
<name>A0A6S6QZV9_9FIRM</name>
<dbReference type="Proteomes" id="UP000515561">
    <property type="component" value="Chromosome"/>
</dbReference>
<reference evidence="1 2" key="1">
    <citation type="journal article" date="2016" name="Int. J. Syst. Evol. Microbiol.">
        <title>Descriptions of Anaerotaenia torta gen. nov., sp. nov. and Anaerocolumna cellulosilytica gen. nov., sp. nov. isolated from a methanogenic reactor of cattle waste.</title>
        <authorList>
            <person name="Uek A."/>
            <person name="Ohtaki Y."/>
            <person name="Kaku N."/>
            <person name="Ueki K."/>
        </authorList>
    </citation>
    <scope>NUCLEOTIDE SEQUENCE [LARGE SCALE GENOMIC DNA]</scope>
    <source>
        <strain evidence="1 2">SN021</strain>
    </source>
</reference>
<dbReference type="RefSeq" id="WP_184091562.1">
    <property type="nucleotide sequence ID" value="NZ_AP023367.1"/>
</dbReference>
<evidence type="ECO:0000313" key="2">
    <source>
        <dbReference type="Proteomes" id="UP000515561"/>
    </source>
</evidence>